<dbReference type="EMBL" id="PDCK01000040">
    <property type="protein sequence ID" value="PRQ50219.1"/>
    <property type="molecule type" value="Genomic_DNA"/>
</dbReference>
<sequence>MIISRRPSLDFSGRLPRQITTKLTVMRHGRLRTRPGLALLSGTPMESFIAVLLLQLTADQ</sequence>
<feature type="transmembrane region" description="Helical" evidence="1">
    <location>
        <begin position="36"/>
        <end position="58"/>
    </location>
</feature>
<dbReference type="AlphaFoldDB" id="A0A2P6RUX3"/>
<evidence type="ECO:0000313" key="3">
    <source>
        <dbReference type="Proteomes" id="UP000238479"/>
    </source>
</evidence>
<dbReference type="Proteomes" id="UP000238479">
    <property type="component" value="Chromosome 2"/>
</dbReference>
<evidence type="ECO:0000313" key="2">
    <source>
        <dbReference type="EMBL" id="PRQ50219.1"/>
    </source>
</evidence>
<reference evidence="2 3" key="1">
    <citation type="journal article" date="2018" name="Nat. Genet.">
        <title>The Rosa genome provides new insights in the design of modern roses.</title>
        <authorList>
            <person name="Bendahmane M."/>
        </authorList>
    </citation>
    <scope>NUCLEOTIDE SEQUENCE [LARGE SCALE GENOMIC DNA]</scope>
    <source>
        <strain evidence="3">cv. Old Blush</strain>
    </source>
</reference>
<proteinExistence type="predicted"/>
<gene>
    <name evidence="2" type="ORF">RchiOBHm_Chr2g0130771</name>
</gene>
<keyword evidence="1" id="KW-1133">Transmembrane helix</keyword>
<comment type="caution">
    <text evidence="2">The sequence shown here is derived from an EMBL/GenBank/DDBJ whole genome shotgun (WGS) entry which is preliminary data.</text>
</comment>
<keyword evidence="1" id="KW-0812">Transmembrane</keyword>
<name>A0A2P6RUX3_ROSCH</name>
<keyword evidence="3" id="KW-1185">Reference proteome</keyword>
<protein>
    <submittedName>
        <fullName evidence="2">Uncharacterized protein</fullName>
    </submittedName>
</protein>
<dbReference type="Gramene" id="PRQ50219">
    <property type="protein sequence ID" value="PRQ50219"/>
    <property type="gene ID" value="RchiOBHm_Chr2g0130771"/>
</dbReference>
<organism evidence="2 3">
    <name type="scientific">Rosa chinensis</name>
    <name type="common">China rose</name>
    <dbReference type="NCBI Taxonomy" id="74649"/>
    <lineage>
        <taxon>Eukaryota</taxon>
        <taxon>Viridiplantae</taxon>
        <taxon>Streptophyta</taxon>
        <taxon>Embryophyta</taxon>
        <taxon>Tracheophyta</taxon>
        <taxon>Spermatophyta</taxon>
        <taxon>Magnoliopsida</taxon>
        <taxon>eudicotyledons</taxon>
        <taxon>Gunneridae</taxon>
        <taxon>Pentapetalae</taxon>
        <taxon>rosids</taxon>
        <taxon>fabids</taxon>
        <taxon>Rosales</taxon>
        <taxon>Rosaceae</taxon>
        <taxon>Rosoideae</taxon>
        <taxon>Rosoideae incertae sedis</taxon>
        <taxon>Rosa</taxon>
    </lineage>
</organism>
<accession>A0A2P6RUX3</accession>
<keyword evidence="1" id="KW-0472">Membrane</keyword>
<evidence type="ECO:0000256" key="1">
    <source>
        <dbReference type="SAM" id="Phobius"/>
    </source>
</evidence>